<accession>A0ABR7M6N5</accession>
<gene>
    <name evidence="1" type="ORF">BC349_19700</name>
</gene>
<dbReference type="RefSeq" id="WP_187256060.1">
    <property type="nucleotide sequence ID" value="NZ_JBHULF010000006.1"/>
</dbReference>
<comment type="caution">
    <text evidence="1">The sequence shown here is derived from an EMBL/GenBank/DDBJ whole genome shotgun (WGS) entry which is preliminary data.</text>
</comment>
<evidence type="ECO:0000313" key="2">
    <source>
        <dbReference type="Proteomes" id="UP000765802"/>
    </source>
</evidence>
<dbReference type="EMBL" id="MBUA01000008">
    <property type="protein sequence ID" value="MBC6490698.1"/>
    <property type="molecule type" value="Genomic_DNA"/>
</dbReference>
<organism evidence="1 2">
    <name type="scientific">Flavihumibacter stibioxidans</name>
    <dbReference type="NCBI Taxonomy" id="1834163"/>
    <lineage>
        <taxon>Bacteria</taxon>
        <taxon>Pseudomonadati</taxon>
        <taxon>Bacteroidota</taxon>
        <taxon>Chitinophagia</taxon>
        <taxon>Chitinophagales</taxon>
        <taxon>Chitinophagaceae</taxon>
        <taxon>Flavihumibacter</taxon>
    </lineage>
</organism>
<sequence length="334" mass="38661">MSDKRPVDIKRERGGSVNIGTEDDGAILEMYNLGGRMLVIKEKAIYELRFADDIDPNRENPDLPPSTQKLILPLGTTSEMFSRTFLTARRLFKPEYFTIPFDVNVALSLSLEVIQELAALDGEITDYLAAEKKASDEYEERKQKKLDHAVPSITDIKTRCKTIFQKVDHVSQAQIEIVRLFFPDFSKQSYYGKFLEYIEQNHSDKVQFIEFLKGIVPFIELTRNIRNCLDHRRTETQIKDFELQQNLDILTPTIEIEYLTSKLDRIALASFLPVVKDNLVTIFENMLAHLCSNVLKPDRIMPSRLLIIPEEKRINKFIKFAYWSALGEGGFYHQ</sequence>
<keyword evidence="2" id="KW-1185">Reference proteome</keyword>
<protein>
    <submittedName>
        <fullName evidence="1">Uncharacterized protein</fullName>
    </submittedName>
</protein>
<proteinExistence type="predicted"/>
<dbReference type="Proteomes" id="UP000765802">
    <property type="component" value="Unassembled WGS sequence"/>
</dbReference>
<reference evidence="1 2" key="1">
    <citation type="submission" date="2016-07" db="EMBL/GenBank/DDBJ databases">
        <title>Genome analysis of Flavihumibacter stibioxidans YS-17.</title>
        <authorList>
            <person name="Shi K."/>
            <person name="Han Y."/>
            <person name="Wang G."/>
        </authorList>
    </citation>
    <scope>NUCLEOTIDE SEQUENCE [LARGE SCALE GENOMIC DNA]</scope>
    <source>
        <strain evidence="1 2">YS-17</strain>
    </source>
</reference>
<evidence type="ECO:0000313" key="1">
    <source>
        <dbReference type="EMBL" id="MBC6490698.1"/>
    </source>
</evidence>
<name>A0ABR7M6N5_9BACT</name>